<feature type="chain" id="PRO_5046431249" evidence="1">
    <location>
        <begin position="20"/>
        <end position="330"/>
    </location>
</feature>
<dbReference type="RefSeq" id="WP_305171824.1">
    <property type="nucleotide sequence ID" value="NZ_JAUUDS010000001.1"/>
</dbReference>
<accession>A0ABT9EH32</accession>
<dbReference type="Gene3D" id="3.10.350.10">
    <property type="entry name" value="LysM domain"/>
    <property type="match status" value="2"/>
</dbReference>
<dbReference type="PANTHER" id="PTHR21666:SF270">
    <property type="entry name" value="MUREIN HYDROLASE ACTIVATOR ENVC"/>
    <property type="match status" value="1"/>
</dbReference>
<dbReference type="InterPro" id="IPR011055">
    <property type="entry name" value="Dup_hybrid_motif"/>
</dbReference>
<dbReference type="Pfam" id="PF01476">
    <property type="entry name" value="LysM"/>
    <property type="match status" value="2"/>
</dbReference>
<dbReference type="SUPFAM" id="SSF54106">
    <property type="entry name" value="LysM domain"/>
    <property type="match status" value="1"/>
</dbReference>
<reference evidence="3 4" key="1">
    <citation type="submission" date="2023-07" db="EMBL/GenBank/DDBJ databases">
        <authorList>
            <person name="Kim M.K."/>
        </authorList>
    </citation>
    <scope>NUCLEOTIDE SEQUENCE [LARGE SCALE GENOMIC DNA]</scope>
    <source>
        <strain evidence="3 4">KR1UV-12</strain>
    </source>
</reference>
<feature type="domain" description="LysM" evidence="2">
    <location>
        <begin position="45"/>
        <end position="89"/>
    </location>
</feature>
<dbReference type="Proteomes" id="UP001230685">
    <property type="component" value="Unassembled WGS sequence"/>
</dbReference>
<sequence>MRAAALLAAALAVSAQHPAPDLPGNPPPAWEAKPVEADAPIVPDQIVLVRSGDGLLGIAARTGASAEAIARANALPRPWTLRTNQRLKIPGGRYHLVRPGQSGIAIARAYGIDWSRIATVNALPEPYVLRAGTRLLIPVVAPPRSRAAERAAAFRLDVDDILTGGEPALAPRQAPIRAATRPTRPLPPAAVVAPPPRLAAGGFTWPVESTSIAGRFGAGAAGERNNGIDVAVPLATPVRAAADGVVAYAGTGIPSLGGLVIVRHGGGWTSVYGYAERLLVTRGQSVKRGQRLALSGESGATNRPALHFELRRGRVPVDPVTMLRSAPATG</sequence>
<keyword evidence="4" id="KW-1185">Reference proteome</keyword>
<keyword evidence="1" id="KW-0732">Signal</keyword>
<dbReference type="InterPro" id="IPR036779">
    <property type="entry name" value="LysM_dom_sf"/>
</dbReference>
<dbReference type="InterPro" id="IPR018392">
    <property type="entry name" value="LysM"/>
</dbReference>
<organism evidence="3 4">
    <name type="scientific">Sphingomonas aurea</name>
    <dbReference type="NCBI Taxonomy" id="3063994"/>
    <lineage>
        <taxon>Bacteria</taxon>
        <taxon>Pseudomonadati</taxon>
        <taxon>Pseudomonadota</taxon>
        <taxon>Alphaproteobacteria</taxon>
        <taxon>Sphingomonadales</taxon>
        <taxon>Sphingomonadaceae</taxon>
        <taxon>Sphingomonas</taxon>
    </lineage>
</organism>
<dbReference type="SUPFAM" id="SSF51261">
    <property type="entry name" value="Duplicated hybrid motif"/>
    <property type="match status" value="1"/>
</dbReference>
<comment type="caution">
    <text evidence="3">The sequence shown here is derived from an EMBL/GenBank/DDBJ whole genome shotgun (WGS) entry which is preliminary data.</text>
</comment>
<dbReference type="SMART" id="SM00257">
    <property type="entry name" value="LysM"/>
    <property type="match status" value="2"/>
</dbReference>
<dbReference type="InterPro" id="IPR050570">
    <property type="entry name" value="Cell_wall_metabolism_enzyme"/>
</dbReference>
<feature type="signal peptide" evidence="1">
    <location>
        <begin position="1"/>
        <end position="19"/>
    </location>
</feature>
<dbReference type="PANTHER" id="PTHR21666">
    <property type="entry name" value="PEPTIDASE-RELATED"/>
    <property type="match status" value="1"/>
</dbReference>
<gene>
    <name evidence="3" type="ORF">Q5H91_03510</name>
</gene>
<evidence type="ECO:0000313" key="4">
    <source>
        <dbReference type="Proteomes" id="UP001230685"/>
    </source>
</evidence>
<dbReference type="Gene3D" id="2.70.70.10">
    <property type="entry name" value="Glucose Permease (Domain IIA)"/>
    <property type="match status" value="1"/>
</dbReference>
<evidence type="ECO:0000256" key="1">
    <source>
        <dbReference type="SAM" id="SignalP"/>
    </source>
</evidence>
<protein>
    <submittedName>
        <fullName evidence="3">LysM peptidoglycan-binding domain-containing M23 family metallopeptidase</fullName>
    </submittedName>
</protein>
<dbReference type="InterPro" id="IPR016047">
    <property type="entry name" value="M23ase_b-sheet_dom"/>
</dbReference>
<proteinExistence type="predicted"/>
<dbReference type="CDD" id="cd12797">
    <property type="entry name" value="M23_peptidase"/>
    <property type="match status" value="1"/>
</dbReference>
<evidence type="ECO:0000259" key="2">
    <source>
        <dbReference type="PROSITE" id="PS51782"/>
    </source>
</evidence>
<feature type="domain" description="LysM" evidence="2">
    <location>
        <begin position="93"/>
        <end position="137"/>
    </location>
</feature>
<dbReference type="CDD" id="cd00118">
    <property type="entry name" value="LysM"/>
    <property type="match status" value="2"/>
</dbReference>
<dbReference type="Pfam" id="PF01551">
    <property type="entry name" value="Peptidase_M23"/>
    <property type="match status" value="1"/>
</dbReference>
<name>A0ABT9EH32_9SPHN</name>
<evidence type="ECO:0000313" key="3">
    <source>
        <dbReference type="EMBL" id="MDP1026268.1"/>
    </source>
</evidence>
<dbReference type="PROSITE" id="PS51782">
    <property type="entry name" value="LYSM"/>
    <property type="match status" value="2"/>
</dbReference>
<dbReference type="EMBL" id="JAUUDS010000001">
    <property type="protein sequence ID" value="MDP1026268.1"/>
    <property type="molecule type" value="Genomic_DNA"/>
</dbReference>